<dbReference type="EMBL" id="JH817356">
    <property type="protein sequence ID" value="EKC39264.1"/>
    <property type="molecule type" value="Genomic_DNA"/>
</dbReference>
<dbReference type="SMART" id="SM00220">
    <property type="entry name" value="S_TKc"/>
    <property type="match status" value="1"/>
</dbReference>
<protein>
    <submittedName>
        <fullName evidence="1">Uncharacterized protein</fullName>
    </submittedName>
</protein>
<dbReference type="PIRSF" id="PIRSF000654">
    <property type="entry name" value="Integrin-linked_kinase"/>
    <property type="match status" value="1"/>
</dbReference>
<name>K1R6T1_MAGGI</name>
<sequence>MGEGSFSTVYHGLYQGSDVAIKQLRVPLCPQDYNYFAAEVNLLKDLRHPRVVLLMGVCTTERLPLMVLEYMANGTLHQRLHDTSSPALDHAEFFRYAHDIALGMNYLHQHKPAVLHLDLKSMNVLLCGDNRAKIADFGFSKFRHDADLKASRASKCKPVQGSPCWMAPELLETGDITTKADVYSFAIVLWEMLTRKQPFENCSVYQVLEKIRTNKRPEIPESCPDQLSSFIKQCWDPLPTRRPPFRELPDKVLRHGWMKKIEWTVLEVTAPGKEPLPHR</sequence>
<accession>K1R6T1</accession>
<dbReference type="Pfam" id="PF07714">
    <property type="entry name" value="PK_Tyr_Ser-Thr"/>
    <property type="match status" value="1"/>
</dbReference>
<dbReference type="InterPro" id="IPR011009">
    <property type="entry name" value="Kinase-like_dom_sf"/>
</dbReference>
<dbReference type="PANTHER" id="PTHR44329">
    <property type="entry name" value="SERINE/THREONINE-PROTEIN KINASE TNNI3K-RELATED"/>
    <property type="match status" value="1"/>
</dbReference>
<dbReference type="InterPro" id="IPR051681">
    <property type="entry name" value="Ser/Thr_Kinases-Pseudokinases"/>
</dbReference>
<dbReference type="AlphaFoldDB" id="K1R6T1"/>
<dbReference type="InParanoid" id="K1R6T1"/>
<gene>
    <name evidence="1" type="ORF">CGI_10017027</name>
</gene>
<dbReference type="Gene3D" id="1.10.510.10">
    <property type="entry name" value="Transferase(Phosphotransferase) domain 1"/>
    <property type="match status" value="1"/>
</dbReference>
<dbReference type="PRINTS" id="PR00109">
    <property type="entry name" value="TYRKINASE"/>
</dbReference>
<evidence type="ECO:0000313" key="1">
    <source>
        <dbReference type="EMBL" id="EKC39264.1"/>
    </source>
</evidence>
<reference evidence="1" key="1">
    <citation type="journal article" date="2012" name="Nature">
        <title>The oyster genome reveals stress adaptation and complexity of shell formation.</title>
        <authorList>
            <person name="Zhang G."/>
            <person name="Fang X."/>
            <person name="Guo X."/>
            <person name="Li L."/>
            <person name="Luo R."/>
            <person name="Xu F."/>
            <person name="Yang P."/>
            <person name="Zhang L."/>
            <person name="Wang X."/>
            <person name="Qi H."/>
            <person name="Xiong Z."/>
            <person name="Que H."/>
            <person name="Xie Y."/>
            <person name="Holland P.W."/>
            <person name="Paps J."/>
            <person name="Zhu Y."/>
            <person name="Wu F."/>
            <person name="Chen Y."/>
            <person name="Wang J."/>
            <person name="Peng C."/>
            <person name="Meng J."/>
            <person name="Yang L."/>
            <person name="Liu J."/>
            <person name="Wen B."/>
            <person name="Zhang N."/>
            <person name="Huang Z."/>
            <person name="Zhu Q."/>
            <person name="Feng Y."/>
            <person name="Mount A."/>
            <person name="Hedgecock D."/>
            <person name="Xu Z."/>
            <person name="Liu Y."/>
            <person name="Domazet-Loso T."/>
            <person name="Du Y."/>
            <person name="Sun X."/>
            <person name="Zhang S."/>
            <person name="Liu B."/>
            <person name="Cheng P."/>
            <person name="Jiang X."/>
            <person name="Li J."/>
            <person name="Fan D."/>
            <person name="Wang W."/>
            <person name="Fu W."/>
            <person name="Wang T."/>
            <person name="Wang B."/>
            <person name="Zhang J."/>
            <person name="Peng Z."/>
            <person name="Li Y."/>
            <person name="Li N."/>
            <person name="Wang J."/>
            <person name="Chen M."/>
            <person name="He Y."/>
            <person name="Tan F."/>
            <person name="Song X."/>
            <person name="Zheng Q."/>
            <person name="Huang R."/>
            <person name="Yang H."/>
            <person name="Du X."/>
            <person name="Chen L."/>
            <person name="Yang M."/>
            <person name="Gaffney P.M."/>
            <person name="Wang S."/>
            <person name="Luo L."/>
            <person name="She Z."/>
            <person name="Ming Y."/>
            <person name="Huang W."/>
            <person name="Zhang S."/>
            <person name="Huang B."/>
            <person name="Zhang Y."/>
            <person name="Qu T."/>
            <person name="Ni P."/>
            <person name="Miao G."/>
            <person name="Wang J."/>
            <person name="Wang Q."/>
            <person name="Steinberg C.E."/>
            <person name="Wang H."/>
            <person name="Li N."/>
            <person name="Qian L."/>
            <person name="Zhang G."/>
            <person name="Li Y."/>
            <person name="Yang H."/>
            <person name="Liu X."/>
            <person name="Wang J."/>
            <person name="Yin Y."/>
            <person name="Wang J."/>
        </authorList>
    </citation>
    <scope>NUCLEOTIDE SEQUENCE [LARGE SCALE GENOMIC DNA]</scope>
    <source>
        <strain evidence="1">05x7-T-G4-1.051#20</strain>
    </source>
</reference>
<dbReference type="GO" id="GO:0005524">
    <property type="term" value="F:ATP binding"/>
    <property type="evidence" value="ECO:0007669"/>
    <property type="project" value="InterPro"/>
</dbReference>
<dbReference type="CDD" id="cd13999">
    <property type="entry name" value="STKc_MAP3K-like"/>
    <property type="match status" value="1"/>
</dbReference>
<dbReference type="PROSITE" id="PS50011">
    <property type="entry name" value="PROTEIN_KINASE_DOM"/>
    <property type="match status" value="1"/>
</dbReference>
<dbReference type="InterPro" id="IPR008271">
    <property type="entry name" value="Ser/Thr_kinase_AS"/>
</dbReference>
<organism evidence="1">
    <name type="scientific">Magallana gigas</name>
    <name type="common">Pacific oyster</name>
    <name type="synonym">Crassostrea gigas</name>
    <dbReference type="NCBI Taxonomy" id="29159"/>
    <lineage>
        <taxon>Eukaryota</taxon>
        <taxon>Metazoa</taxon>
        <taxon>Spiralia</taxon>
        <taxon>Lophotrochozoa</taxon>
        <taxon>Mollusca</taxon>
        <taxon>Bivalvia</taxon>
        <taxon>Autobranchia</taxon>
        <taxon>Pteriomorphia</taxon>
        <taxon>Ostreida</taxon>
        <taxon>Ostreoidea</taxon>
        <taxon>Ostreidae</taxon>
        <taxon>Magallana</taxon>
    </lineage>
</organism>
<dbReference type="PROSITE" id="PS00108">
    <property type="entry name" value="PROTEIN_KINASE_ST"/>
    <property type="match status" value="1"/>
</dbReference>
<dbReference type="HOGENOM" id="CLU_000288_7_35_1"/>
<proteinExistence type="predicted"/>
<dbReference type="SUPFAM" id="SSF56112">
    <property type="entry name" value="Protein kinase-like (PK-like)"/>
    <property type="match status" value="1"/>
</dbReference>
<dbReference type="GO" id="GO:0004674">
    <property type="term" value="F:protein serine/threonine kinase activity"/>
    <property type="evidence" value="ECO:0007669"/>
    <property type="project" value="TreeGrafter"/>
</dbReference>
<dbReference type="InterPro" id="IPR001245">
    <property type="entry name" value="Ser-Thr/Tyr_kinase_cat_dom"/>
</dbReference>
<dbReference type="InterPro" id="IPR000719">
    <property type="entry name" value="Prot_kinase_dom"/>
</dbReference>